<organism evidence="3 4">
    <name type="scientific">Zopfia rhizophila CBS 207.26</name>
    <dbReference type="NCBI Taxonomy" id="1314779"/>
    <lineage>
        <taxon>Eukaryota</taxon>
        <taxon>Fungi</taxon>
        <taxon>Dikarya</taxon>
        <taxon>Ascomycota</taxon>
        <taxon>Pezizomycotina</taxon>
        <taxon>Dothideomycetes</taxon>
        <taxon>Dothideomycetes incertae sedis</taxon>
        <taxon>Zopfiaceae</taxon>
        <taxon>Zopfia</taxon>
    </lineage>
</organism>
<reference evidence="3" key="1">
    <citation type="journal article" date="2020" name="Stud. Mycol.">
        <title>101 Dothideomycetes genomes: a test case for predicting lifestyles and emergence of pathogens.</title>
        <authorList>
            <person name="Haridas S."/>
            <person name="Albert R."/>
            <person name="Binder M."/>
            <person name="Bloem J."/>
            <person name="Labutti K."/>
            <person name="Salamov A."/>
            <person name="Andreopoulos B."/>
            <person name="Baker S."/>
            <person name="Barry K."/>
            <person name="Bills G."/>
            <person name="Bluhm B."/>
            <person name="Cannon C."/>
            <person name="Castanera R."/>
            <person name="Culley D."/>
            <person name="Daum C."/>
            <person name="Ezra D."/>
            <person name="Gonzalez J."/>
            <person name="Henrissat B."/>
            <person name="Kuo A."/>
            <person name="Liang C."/>
            <person name="Lipzen A."/>
            <person name="Lutzoni F."/>
            <person name="Magnuson J."/>
            <person name="Mondo S."/>
            <person name="Nolan M."/>
            <person name="Ohm R."/>
            <person name="Pangilinan J."/>
            <person name="Park H.-J."/>
            <person name="Ramirez L."/>
            <person name="Alfaro M."/>
            <person name="Sun H."/>
            <person name="Tritt A."/>
            <person name="Yoshinaga Y."/>
            <person name="Zwiers L.-H."/>
            <person name="Turgeon B."/>
            <person name="Goodwin S."/>
            <person name="Spatafora J."/>
            <person name="Crous P."/>
            <person name="Grigoriev I."/>
        </authorList>
    </citation>
    <scope>NUCLEOTIDE SEQUENCE</scope>
    <source>
        <strain evidence="3">CBS 207.26</strain>
    </source>
</reference>
<keyword evidence="4" id="KW-1185">Reference proteome</keyword>
<protein>
    <submittedName>
        <fullName evidence="3">Uncharacterized protein</fullName>
    </submittedName>
</protein>
<evidence type="ECO:0000313" key="3">
    <source>
        <dbReference type="EMBL" id="KAF2177660.1"/>
    </source>
</evidence>
<dbReference type="AlphaFoldDB" id="A0A6A6DIA7"/>
<evidence type="ECO:0000256" key="2">
    <source>
        <dbReference type="SAM" id="Phobius"/>
    </source>
</evidence>
<sequence>MLHTNTLSRATASTYQLSRSFLFKPSSSLRPQQIPLQPYGPAFSRTFSRLSQNQKESPQTREASHSQRQKSQTTPSENPSIPAFNLKDLGASRPIYYGIIVVLSILGTIESVFWIKVIWAKFFTPEEDDRKEN</sequence>
<feature type="compositionally biased region" description="Polar residues" evidence="1">
    <location>
        <begin position="69"/>
        <end position="79"/>
    </location>
</feature>
<evidence type="ECO:0000256" key="1">
    <source>
        <dbReference type="SAM" id="MobiDB-lite"/>
    </source>
</evidence>
<feature type="transmembrane region" description="Helical" evidence="2">
    <location>
        <begin position="95"/>
        <end position="115"/>
    </location>
</feature>
<keyword evidence="2" id="KW-1133">Transmembrane helix</keyword>
<accession>A0A6A6DIA7</accession>
<evidence type="ECO:0000313" key="4">
    <source>
        <dbReference type="Proteomes" id="UP000800200"/>
    </source>
</evidence>
<proteinExistence type="predicted"/>
<feature type="compositionally biased region" description="Polar residues" evidence="1">
    <location>
        <begin position="45"/>
        <end position="57"/>
    </location>
</feature>
<keyword evidence="2" id="KW-0472">Membrane</keyword>
<feature type="region of interest" description="Disordered" evidence="1">
    <location>
        <begin position="29"/>
        <end position="84"/>
    </location>
</feature>
<dbReference type="OrthoDB" id="5231661at2759"/>
<dbReference type="EMBL" id="ML994685">
    <property type="protein sequence ID" value="KAF2177660.1"/>
    <property type="molecule type" value="Genomic_DNA"/>
</dbReference>
<gene>
    <name evidence="3" type="ORF">K469DRAFT_719583</name>
</gene>
<name>A0A6A6DIA7_9PEZI</name>
<keyword evidence="2" id="KW-0812">Transmembrane</keyword>
<dbReference type="Proteomes" id="UP000800200">
    <property type="component" value="Unassembled WGS sequence"/>
</dbReference>